<evidence type="ECO:0000313" key="12">
    <source>
        <dbReference type="Proteomes" id="UP000663861"/>
    </source>
</evidence>
<comment type="subcellular location">
    <subcellularLocation>
        <location evidence="1">Membrane</location>
        <topology evidence="1">Multi-pass membrane protein</topology>
    </subcellularLocation>
</comment>
<feature type="transmembrane region" description="Helical" evidence="9">
    <location>
        <begin position="847"/>
        <end position="874"/>
    </location>
</feature>
<feature type="transmembrane region" description="Helical" evidence="9">
    <location>
        <begin position="815"/>
        <end position="835"/>
    </location>
</feature>
<protein>
    <recommendedName>
        <fullName evidence="10">RING-type domain-containing protein</fullName>
    </recommendedName>
</protein>
<evidence type="ECO:0000256" key="2">
    <source>
        <dbReference type="ARBA" id="ARBA00008807"/>
    </source>
</evidence>
<dbReference type="NCBIfam" id="TIGR00728">
    <property type="entry name" value="OPT_sfam"/>
    <property type="match status" value="1"/>
</dbReference>
<evidence type="ECO:0000256" key="7">
    <source>
        <dbReference type="PROSITE-ProRule" id="PRU00175"/>
    </source>
</evidence>
<dbReference type="SMART" id="SM00184">
    <property type="entry name" value="RING"/>
    <property type="match status" value="1"/>
</dbReference>
<feature type="transmembrane region" description="Helical" evidence="9">
    <location>
        <begin position="642"/>
        <end position="662"/>
    </location>
</feature>
<dbReference type="Pfam" id="PF03169">
    <property type="entry name" value="OPT"/>
    <property type="match status" value="1"/>
</dbReference>
<dbReference type="SUPFAM" id="SSF57850">
    <property type="entry name" value="RING/U-box"/>
    <property type="match status" value="1"/>
</dbReference>
<feature type="transmembrane region" description="Helical" evidence="9">
    <location>
        <begin position="669"/>
        <end position="687"/>
    </location>
</feature>
<dbReference type="InterPro" id="IPR001841">
    <property type="entry name" value="Znf_RING"/>
</dbReference>
<keyword evidence="7" id="KW-0862">Zinc</keyword>
<gene>
    <name evidence="11" type="ORF">RDB_LOCUS122224</name>
</gene>
<feature type="region of interest" description="Disordered" evidence="8">
    <location>
        <begin position="996"/>
        <end position="1025"/>
    </location>
</feature>
<dbReference type="EMBL" id="CAJMWY010003258">
    <property type="protein sequence ID" value="CAE6500782.1"/>
    <property type="molecule type" value="Genomic_DNA"/>
</dbReference>
<evidence type="ECO:0000256" key="6">
    <source>
        <dbReference type="ARBA" id="ARBA00023136"/>
    </source>
</evidence>
<feature type="domain" description="RING-type" evidence="10">
    <location>
        <begin position="910"/>
        <end position="949"/>
    </location>
</feature>
<dbReference type="InterPro" id="IPR045035">
    <property type="entry name" value="YSL-like"/>
</dbReference>
<dbReference type="InterPro" id="IPR011600">
    <property type="entry name" value="Pept_C14_caspase"/>
</dbReference>
<dbReference type="Gene3D" id="3.40.50.12660">
    <property type="match status" value="3"/>
</dbReference>
<evidence type="ECO:0000256" key="4">
    <source>
        <dbReference type="ARBA" id="ARBA00022692"/>
    </source>
</evidence>
<dbReference type="Pfam" id="PF11901">
    <property type="entry name" value="DM9"/>
    <property type="match status" value="1"/>
</dbReference>
<dbReference type="Pfam" id="PF13920">
    <property type="entry name" value="zf-C3HC4_3"/>
    <property type="match status" value="1"/>
</dbReference>
<evidence type="ECO:0000256" key="8">
    <source>
        <dbReference type="SAM" id="MobiDB-lite"/>
    </source>
</evidence>
<feature type="non-terminal residue" evidence="11">
    <location>
        <position position="1"/>
    </location>
</feature>
<dbReference type="GO" id="GO:0006508">
    <property type="term" value="P:proteolysis"/>
    <property type="evidence" value="ECO:0007669"/>
    <property type="project" value="InterPro"/>
</dbReference>
<dbReference type="GO" id="GO:0000329">
    <property type="term" value="C:fungal-type vacuole membrane"/>
    <property type="evidence" value="ECO:0007669"/>
    <property type="project" value="TreeGrafter"/>
</dbReference>
<sequence length="1443" mass="158933">LKAMQWLVKDAQPNDSLFFHYSGHGGQTKDLDGDEGDGYDEVIYPMDFEHAGHIVDDDMHAIMVKPLPEGCRLTAIFDFSISHVTKPLPEGCRLTAIFDSCHSGSALDLPYIYSTEGKIKEPNLLADAGQGLLNAGMSYARGDMSGVFKGIGSLLKTATGSQKKADEYARQTRTSPADVISWSGCKDSQTSADTVEAGEATGAMSYAFMDVLKQKPQQTYQELLNNIREVLKNKYSQKPQLSSSHPMVCFSFIHIPIHTDYRVPRSLCSGILIGCILCFTNMYFGLQTGWISMMSMQSALLGYLLSLFYSRPMTREELVVLQTTAVATGTMPLAAGFVGVIPALGLLDYKRDNAHPIKVGLVDGILWGCAVALFGVFLAPPLRREMIIKEELVYPSGTATAQLISVLHDKQDGPHDEERTYITPSGTRVTRRRGYDALPTDESDVSDHDSVEGYDALPTDESDVSDHDSVEGETEAPDEHYDITQSWKILGLSFAASALLTLSAYFFPVVFNIPLFGVYLAREWLWYFSPSFSYVGQGIIMGFPTTLSMSLGMVIGWGILSPLSKLKGWAPGPTGDMITGARGWILWVALAIICADSFVSIAPTIYRLLKSVYLTMLSKRTVVVTEDIPEDEPASRLVPDRWVWSGLLASVVLGTVLVWVVFGYEGIKPWATILGFIIGAVLSHLGARALGETDLNPVSALGKISQLFFAFLQPGNVVANIIAGGVAEAGAQQAGDLMQDLKTGHLLHASPRAQFYGQMIGSVVSIFVSAVAYNLYTRVYAIPGPQFPAPTAYVWLSFARLIGSGKGLPDHTKPFIINAAVIAALIASFKVQALSRGKWWAKWIPSGVAFAIGFLNTPSFTIARLIGGIAELLYRRRIARLRLQELTNQGGEIEFPDFKSEELFRPLVTCGICLQLYIDPVALLDCLHLACGACAKQWLKSSETCHQCRKPVRGVRDNHHTLAVVEAYQTAAPNSSLCRERTTEVIATLREQYKPGQEINIGEGDEESSDGSDNSSESYGDNDGAQSRGFELRDDSCPFCNLANESGNGFACSQPCTRTNDDVGSRTIPLRHTLCCQCIRFLPVRDELPGTSCTVCTRTTCSEFGQTCLPDSMAHGVELELQVLGAINFPSYCDFPLTHAFGDNDFERDVFKAWATSTGMSLQDLFREILAFRGSGLPKASWHGNTHGAIASACVTTDNKVCVPCALDLVEASLFEWWLAKRQSGEAELPEDVTSREDCWYGIECRTARHNYRHAVTYNHICQKTATDRTEERDDPPENGNRYVTERSDLDYTFPAFSPSALIFRDKGKEPSFMCSSIIQDDAGTSVIPGKVTIWGPGIGGVHVYYGERGQECMQYGQVQLLMDTRDMHWLRTAHSMIPEDCRPVRGGQRVDDSGTQELYHCAVWWQGQRIPGYVGRNDGYAVITWGGQEWYFMDNYEILCWN</sequence>
<organism evidence="11 12">
    <name type="scientific">Rhizoctonia solani</name>
    <dbReference type="NCBI Taxonomy" id="456999"/>
    <lineage>
        <taxon>Eukaryota</taxon>
        <taxon>Fungi</taxon>
        <taxon>Dikarya</taxon>
        <taxon>Basidiomycota</taxon>
        <taxon>Agaricomycotina</taxon>
        <taxon>Agaricomycetes</taxon>
        <taxon>Cantharellales</taxon>
        <taxon>Ceratobasidiaceae</taxon>
        <taxon>Rhizoctonia</taxon>
    </lineage>
</organism>
<feature type="compositionally biased region" description="Low complexity" evidence="8">
    <location>
        <begin position="1011"/>
        <end position="1024"/>
    </location>
</feature>
<dbReference type="InterPro" id="IPR013083">
    <property type="entry name" value="Znf_RING/FYVE/PHD"/>
</dbReference>
<keyword evidence="6 9" id="KW-0472">Membrane</keyword>
<evidence type="ECO:0000313" key="11">
    <source>
        <dbReference type="EMBL" id="CAE6500782.1"/>
    </source>
</evidence>
<dbReference type="PANTHER" id="PTHR31645">
    <property type="entry name" value="OLIGOPEPTIDE TRANSPORTER YGL114W-RELATED"/>
    <property type="match status" value="1"/>
</dbReference>
<name>A0A8H3CV60_9AGAM</name>
<feature type="compositionally biased region" description="Basic and acidic residues" evidence="8">
    <location>
        <begin position="411"/>
        <end position="420"/>
    </location>
</feature>
<evidence type="ECO:0000256" key="3">
    <source>
        <dbReference type="ARBA" id="ARBA00022448"/>
    </source>
</evidence>
<dbReference type="InterPro" id="IPR004813">
    <property type="entry name" value="OPT"/>
</dbReference>
<keyword evidence="3" id="KW-0813">Transport</keyword>
<keyword evidence="7" id="KW-0863">Zinc-finger</keyword>
<dbReference type="PROSITE" id="PS50089">
    <property type="entry name" value="ZF_RING_2"/>
    <property type="match status" value="1"/>
</dbReference>
<comment type="similarity">
    <text evidence="2">Belongs to the oligopeptide OPT transporter family.</text>
</comment>
<dbReference type="InterPro" id="IPR006616">
    <property type="entry name" value="DM9_repeat"/>
</dbReference>
<dbReference type="GO" id="GO:0008270">
    <property type="term" value="F:zinc ion binding"/>
    <property type="evidence" value="ECO:0007669"/>
    <property type="project" value="UniProtKB-KW"/>
</dbReference>
<feature type="region of interest" description="Disordered" evidence="8">
    <location>
        <begin position="411"/>
        <end position="477"/>
    </location>
</feature>
<feature type="transmembrane region" description="Helical" evidence="9">
    <location>
        <begin position="539"/>
        <end position="563"/>
    </location>
</feature>
<evidence type="ECO:0000256" key="9">
    <source>
        <dbReference type="SAM" id="Phobius"/>
    </source>
</evidence>
<comment type="caution">
    <text evidence="11">The sequence shown here is derived from an EMBL/GenBank/DDBJ whole genome shotgun (WGS) entry which is preliminary data.</text>
</comment>
<evidence type="ECO:0000256" key="5">
    <source>
        <dbReference type="ARBA" id="ARBA00022989"/>
    </source>
</evidence>
<dbReference type="GO" id="GO:0035673">
    <property type="term" value="F:oligopeptide transmembrane transporter activity"/>
    <property type="evidence" value="ECO:0007669"/>
    <property type="project" value="InterPro"/>
</dbReference>
<feature type="transmembrane region" description="Helical" evidence="9">
    <location>
        <begin position="584"/>
        <end position="606"/>
    </location>
</feature>
<dbReference type="Gene3D" id="3.30.40.10">
    <property type="entry name" value="Zinc/RING finger domain, C3HC4 (zinc finger)"/>
    <property type="match status" value="1"/>
</dbReference>
<keyword evidence="7" id="KW-0479">Metal-binding</keyword>
<dbReference type="Pfam" id="PF00656">
    <property type="entry name" value="Peptidase_C14"/>
    <property type="match status" value="1"/>
</dbReference>
<dbReference type="SMART" id="SM00696">
    <property type="entry name" value="DM9"/>
    <property type="match status" value="1"/>
</dbReference>
<keyword evidence="5 9" id="KW-1133">Transmembrane helix</keyword>
<evidence type="ECO:0000256" key="1">
    <source>
        <dbReference type="ARBA" id="ARBA00004141"/>
    </source>
</evidence>
<dbReference type="GO" id="GO:0004197">
    <property type="term" value="F:cysteine-type endopeptidase activity"/>
    <property type="evidence" value="ECO:0007669"/>
    <property type="project" value="InterPro"/>
</dbReference>
<dbReference type="PANTHER" id="PTHR31645:SF0">
    <property type="entry name" value="OLIGOPEPTIDE TRANSPORTER YGL114W-RELATED"/>
    <property type="match status" value="1"/>
</dbReference>
<dbReference type="OrthoDB" id="3137720at2759"/>
<evidence type="ECO:0000259" key="10">
    <source>
        <dbReference type="PROSITE" id="PS50089"/>
    </source>
</evidence>
<feature type="transmembrane region" description="Helical" evidence="9">
    <location>
        <begin position="364"/>
        <end position="382"/>
    </location>
</feature>
<reference evidence="11" key="1">
    <citation type="submission" date="2021-01" db="EMBL/GenBank/DDBJ databases">
        <authorList>
            <person name="Kaushik A."/>
        </authorList>
    </citation>
    <scope>NUCLEOTIDE SEQUENCE</scope>
    <source>
        <strain evidence="11">AG4-RS23</strain>
    </source>
</reference>
<keyword evidence="4 9" id="KW-0812">Transmembrane</keyword>
<dbReference type="InterPro" id="IPR040909">
    <property type="entry name" value="CHFR_Znf-CRD"/>
</dbReference>
<feature type="transmembrane region" description="Helical" evidence="9">
    <location>
        <begin position="755"/>
        <end position="776"/>
    </location>
</feature>
<feature type="transmembrane region" description="Helical" evidence="9">
    <location>
        <begin position="267"/>
        <end position="284"/>
    </location>
</feature>
<feature type="transmembrane region" description="Helical" evidence="9">
    <location>
        <begin position="489"/>
        <end position="519"/>
    </location>
</feature>
<dbReference type="Proteomes" id="UP000663861">
    <property type="component" value="Unassembled WGS sequence"/>
</dbReference>
<accession>A0A8H3CV60</accession>
<proteinExistence type="inferred from homology"/>
<feature type="transmembrane region" description="Helical" evidence="9">
    <location>
        <begin position="318"/>
        <end position="344"/>
    </location>
</feature>
<dbReference type="Pfam" id="PF17979">
    <property type="entry name" value="zf-CRD"/>
    <property type="match status" value="1"/>
</dbReference>
<feature type="transmembrane region" description="Helical" evidence="9">
    <location>
        <begin position="290"/>
        <end position="309"/>
    </location>
</feature>